<dbReference type="Pfam" id="PF13472">
    <property type="entry name" value="Lipase_GDSL_2"/>
    <property type="match status" value="1"/>
</dbReference>
<dbReference type="EMBL" id="CP045068">
    <property type="protein sequence ID" value="QFQ91291.1"/>
    <property type="molecule type" value="Genomic_DNA"/>
</dbReference>
<dbReference type="CDD" id="cd04506">
    <property type="entry name" value="SGNH_hydrolase_YpmR_like"/>
    <property type="match status" value="1"/>
</dbReference>
<keyword evidence="1" id="KW-1133">Transmembrane helix</keyword>
<dbReference type="InterPro" id="IPR036514">
    <property type="entry name" value="SGNH_hydro_sf"/>
</dbReference>
<feature type="domain" description="SGNH hydrolase-type esterase" evidence="2">
    <location>
        <begin position="65"/>
        <end position="278"/>
    </location>
</feature>
<evidence type="ECO:0000313" key="3">
    <source>
        <dbReference type="EMBL" id="QFQ91291.1"/>
    </source>
</evidence>
<keyword evidence="1" id="KW-0472">Membrane</keyword>
<sequence length="297" mass="32826">MLPDIIIGKYDREVNLIKHLWQNLATILVVALLAFGGWQLFGPKVEPTRLAGVTTKVKHLNVVGVGDSLTHGVGDATDSGGYVELIKRDLEQSGDYTVTAANFGVTGNTAPQVQHRLDSQPKMQKAVKQANVITLTVGGNDLMAVLQKHFFDMTAKDVANGNAQFQKRLLKLVKTLRADNPDAPIYVFGIYNPFYVYFPNLTAMTTSVQKWNSGTKQTLTKVDHAYYVDIDSVLTKGNTSDKSKATKKALKDAVNGDSSANPLIFTQDHFHPNNAGYAQMTKQLWQVMAKTKNQWER</sequence>
<dbReference type="InterPro" id="IPR051532">
    <property type="entry name" value="Ester_Hydrolysis_Enzymes"/>
</dbReference>
<feature type="transmembrane region" description="Helical" evidence="1">
    <location>
        <begin position="20"/>
        <end position="41"/>
    </location>
</feature>
<dbReference type="InterPro" id="IPR013830">
    <property type="entry name" value="SGNH_hydro"/>
</dbReference>
<keyword evidence="1" id="KW-0812">Transmembrane</keyword>
<gene>
    <name evidence="3" type="ORF">LM010_07570</name>
</gene>
<evidence type="ECO:0000256" key="1">
    <source>
        <dbReference type="SAM" id="Phobius"/>
    </source>
</evidence>
<dbReference type="SUPFAM" id="SSF52266">
    <property type="entry name" value="SGNH hydrolase"/>
    <property type="match status" value="1"/>
</dbReference>
<proteinExistence type="predicted"/>
<dbReference type="GO" id="GO:0004622">
    <property type="term" value="F:phosphatidylcholine lysophospholipase activity"/>
    <property type="evidence" value="ECO:0007669"/>
    <property type="project" value="TreeGrafter"/>
</dbReference>
<reference evidence="3 4" key="1">
    <citation type="submission" date="2019-10" db="EMBL/GenBank/DDBJ databases">
        <title>Genome sequencing of Lactobacillus manihotivorans.</title>
        <authorList>
            <person name="Kim K."/>
        </authorList>
    </citation>
    <scope>NUCLEOTIDE SEQUENCE [LARGE SCALE GENOMIC DNA]</scope>
    <source>
        <strain evidence="3 4">LM010</strain>
    </source>
</reference>
<dbReference type="Proteomes" id="UP000388452">
    <property type="component" value="Chromosome"/>
</dbReference>
<evidence type="ECO:0000313" key="4">
    <source>
        <dbReference type="Proteomes" id="UP000388452"/>
    </source>
</evidence>
<protein>
    <submittedName>
        <fullName evidence="3">Lipase</fullName>
    </submittedName>
</protein>
<dbReference type="Gene3D" id="3.40.50.1110">
    <property type="entry name" value="SGNH hydrolase"/>
    <property type="match status" value="1"/>
</dbReference>
<dbReference type="PANTHER" id="PTHR30383:SF27">
    <property type="entry name" value="SPORE GERMINATION LIPASE LIPC"/>
    <property type="match status" value="1"/>
</dbReference>
<name>A0A5P8JRI7_9LACO</name>
<dbReference type="AlphaFoldDB" id="A0A5P8JRI7"/>
<dbReference type="PANTHER" id="PTHR30383">
    <property type="entry name" value="THIOESTERASE 1/PROTEASE 1/LYSOPHOSPHOLIPASE L1"/>
    <property type="match status" value="1"/>
</dbReference>
<organism evidence="3 4">
    <name type="scientific">Lacticaseibacillus manihotivorans</name>
    <dbReference type="NCBI Taxonomy" id="88233"/>
    <lineage>
        <taxon>Bacteria</taxon>
        <taxon>Bacillati</taxon>
        <taxon>Bacillota</taxon>
        <taxon>Bacilli</taxon>
        <taxon>Lactobacillales</taxon>
        <taxon>Lactobacillaceae</taxon>
        <taxon>Lacticaseibacillus</taxon>
    </lineage>
</organism>
<accession>A0A5P8JRI7</accession>
<evidence type="ECO:0000259" key="2">
    <source>
        <dbReference type="Pfam" id="PF13472"/>
    </source>
</evidence>